<comment type="caution">
    <text evidence="3">The sequence shown here is derived from an EMBL/GenBank/DDBJ whole genome shotgun (WGS) entry which is preliminary data.</text>
</comment>
<dbReference type="AlphaFoldDB" id="A0A428JRL8"/>
<proteinExistence type="predicted"/>
<protein>
    <submittedName>
        <fullName evidence="3">Uncharacterized protein</fullName>
    </submittedName>
</protein>
<sequence>MADSATLDFVQLAVRYFSTPQGYFWRWAEGQEVVEWADGTTISYRSELAEVLEELAGGHLPALGSVLLVLAACNPGWEVSGGAGILSGLIQSLTTSPENQGQAAEMQHHLRHVLQLLTMVSQLPVELRTGPRKYHLLRELFRTETPGFWPDTMPAAVREWASGRLDAAVAARQVPLSLGRCKADLLYLAQAARRFPEPTQLELRLRTGLNQAPAPLDLPAPGPDQEPAALPVHLLDELAEDARTAGVARLARRLGAALRIPRHAHGPGDQPFGGVADVTNRGSFDRLLLSELAHDDLALTARLVNNEALYLRREQPPHPEPRPRVILLDTTLPMWGVPRVFALAAALAWSRHTPPGHRPAPATAYTLGGETAEPAELGTAAGVLAALERLAVAPHCAPALAAAVAAAPAADLLLLTETDQLHEPALLRELAAAPPRFLLTVARSGEMQLFEFRQGHRHLLSTTRFDLDELLFAPLPTRPGRARPLRQPVSGWWPVFMDLQPAPLRLPATAVRPRPINSVLVPNLGALIITDTGRAMYWPRKDRGALELLNGVEAGECRFGSDGHTAFFLLVSRSAEQRLWFYRLPVHGQAAGQVVVDLSAEVRGLTLTPYITWRDQAVAFWVNGQFVVVDYLTGTITERTPAAPPTSTGQPNFYQGGSIKKHINNGYNTLQRVTRLGITPQGELAVEGYLLALSKDGHLVLHHRVSNWKSAEAGYATSTDEDLLPHPDNPLVTLRRFRWPDGSEALADSRGLLHLRGVAPNAPELTLVLALGKPLAAWATDGSVSGAPYFSNLTGTEPYANPDAPHWLPMEVFYQQYLYPFIQQISSQKE</sequence>
<gene>
    <name evidence="3" type="ORF">EI290_05155</name>
</gene>
<feature type="domain" description="MoxR-vWA-beta-propeller ternary system" evidence="1">
    <location>
        <begin position="39"/>
        <end position="204"/>
    </location>
</feature>
<dbReference type="InterPro" id="IPR045553">
    <property type="entry name" value="bpX1"/>
</dbReference>
<keyword evidence="4" id="KW-1185">Reference proteome</keyword>
<dbReference type="Proteomes" id="UP000280066">
    <property type="component" value="Unassembled WGS sequence"/>
</dbReference>
<dbReference type="OrthoDB" id="780958at2"/>
<evidence type="ECO:0000259" key="2">
    <source>
        <dbReference type="Pfam" id="PF19917"/>
    </source>
</evidence>
<feature type="domain" description="MoxR-vWA-beta-propeller ternary system" evidence="2">
    <location>
        <begin position="735"/>
        <end position="825"/>
    </location>
</feature>
<evidence type="ECO:0000259" key="1">
    <source>
        <dbReference type="Pfam" id="PF19915"/>
    </source>
</evidence>
<dbReference type="RefSeq" id="WP_125427418.1">
    <property type="nucleotide sequence ID" value="NZ_RWIS01000002.1"/>
</dbReference>
<dbReference type="InterPro" id="IPR045554">
    <property type="entry name" value="bpX0"/>
</dbReference>
<evidence type="ECO:0000313" key="4">
    <source>
        <dbReference type="Proteomes" id="UP000280066"/>
    </source>
</evidence>
<reference evidence="3 4" key="1">
    <citation type="submission" date="2018-12" db="EMBL/GenBank/DDBJ databases">
        <authorList>
            <person name="Feng G."/>
            <person name="Zhu H."/>
        </authorList>
    </citation>
    <scope>NUCLEOTIDE SEQUENCE [LARGE SCALE GENOMIC DNA]</scope>
    <source>
        <strain evidence="3 4">9PBR-2</strain>
    </source>
</reference>
<evidence type="ECO:0000313" key="3">
    <source>
        <dbReference type="EMBL" id="RSK36273.1"/>
    </source>
</evidence>
<organism evidence="3 4">
    <name type="scientific">Hymenobacter metallilatus</name>
    <dbReference type="NCBI Taxonomy" id="2493666"/>
    <lineage>
        <taxon>Bacteria</taxon>
        <taxon>Pseudomonadati</taxon>
        <taxon>Bacteroidota</taxon>
        <taxon>Cytophagia</taxon>
        <taxon>Cytophagales</taxon>
        <taxon>Hymenobacteraceae</taxon>
        <taxon>Hymenobacter</taxon>
    </lineage>
</organism>
<dbReference type="EMBL" id="RWIS01000002">
    <property type="protein sequence ID" value="RSK36273.1"/>
    <property type="molecule type" value="Genomic_DNA"/>
</dbReference>
<dbReference type="Pfam" id="PF19917">
    <property type="entry name" value="bpX1"/>
    <property type="match status" value="1"/>
</dbReference>
<name>A0A428JRL8_9BACT</name>
<accession>A0A428JRL8</accession>
<dbReference type="Pfam" id="PF19915">
    <property type="entry name" value="bpX0"/>
    <property type="match status" value="1"/>
</dbReference>